<evidence type="ECO:0000313" key="2">
    <source>
        <dbReference type="Proteomes" id="UP001054252"/>
    </source>
</evidence>
<proteinExistence type="predicted"/>
<protein>
    <submittedName>
        <fullName evidence="1">Uncharacterized protein</fullName>
    </submittedName>
</protein>
<accession>A0AAV5L9W3</accession>
<dbReference type="EMBL" id="BPVZ01000103">
    <property type="protein sequence ID" value="GKV34026.1"/>
    <property type="molecule type" value="Genomic_DNA"/>
</dbReference>
<organism evidence="1 2">
    <name type="scientific">Rubroshorea leprosula</name>
    <dbReference type="NCBI Taxonomy" id="152421"/>
    <lineage>
        <taxon>Eukaryota</taxon>
        <taxon>Viridiplantae</taxon>
        <taxon>Streptophyta</taxon>
        <taxon>Embryophyta</taxon>
        <taxon>Tracheophyta</taxon>
        <taxon>Spermatophyta</taxon>
        <taxon>Magnoliopsida</taxon>
        <taxon>eudicotyledons</taxon>
        <taxon>Gunneridae</taxon>
        <taxon>Pentapetalae</taxon>
        <taxon>rosids</taxon>
        <taxon>malvids</taxon>
        <taxon>Malvales</taxon>
        <taxon>Dipterocarpaceae</taxon>
        <taxon>Rubroshorea</taxon>
    </lineage>
</organism>
<gene>
    <name evidence="1" type="ORF">SLEP1_g42451</name>
</gene>
<keyword evidence="2" id="KW-1185">Reference proteome</keyword>
<reference evidence="1 2" key="1">
    <citation type="journal article" date="2021" name="Commun. Biol.">
        <title>The genome of Shorea leprosula (Dipterocarpaceae) highlights the ecological relevance of drought in aseasonal tropical rainforests.</title>
        <authorList>
            <person name="Ng K.K.S."/>
            <person name="Kobayashi M.J."/>
            <person name="Fawcett J.A."/>
            <person name="Hatakeyama M."/>
            <person name="Paape T."/>
            <person name="Ng C.H."/>
            <person name="Ang C.C."/>
            <person name="Tnah L.H."/>
            <person name="Lee C.T."/>
            <person name="Nishiyama T."/>
            <person name="Sese J."/>
            <person name="O'Brien M.J."/>
            <person name="Copetti D."/>
            <person name="Mohd Noor M.I."/>
            <person name="Ong R.C."/>
            <person name="Putra M."/>
            <person name="Sireger I.Z."/>
            <person name="Indrioko S."/>
            <person name="Kosugi Y."/>
            <person name="Izuno A."/>
            <person name="Isagi Y."/>
            <person name="Lee S.L."/>
            <person name="Shimizu K.K."/>
        </authorList>
    </citation>
    <scope>NUCLEOTIDE SEQUENCE [LARGE SCALE GENOMIC DNA]</scope>
    <source>
        <strain evidence="1">214</strain>
    </source>
</reference>
<dbReference type="Proteomes" id="UP001054252">
    <property type="component" value="Unassembled WGS sequence"/>
</dbReference>
<dbReference type="AlphaFoldDB" id="A0AAV5L9W3"/>
<sequence>MGKIWTERSCHIPQFFQQAKLELAGWGKAGGNLGRIQEIYQKLGEPRGIGVNPNQFKEEKRKSWLLFTGKSPKIASQATAHGQGRGRNRADLEFLCRGEVSKLQISFLNKKSKKKSSFLTGFSKGGASVVGLPCSVQGEEKKSRNAKWLGKKEGKIADPYPNLFLF</sequence>
<evidence type="ECO:0000313" key="1">
    <source>
        <dbReference type="EMBL" id="GKV34026.1"/>
    </source>
</evidence>
<comment type="caution">
    <text evidence="1">The sequence shown here is derived from an EMBL/GenBank/DDBJ whole genome shotgun (WGS) entry which is preliminary data.</text>
</comment>
<name>A0AAV5L9W3_9ROSI</name>